<organism evidence="9 10">
    <name type="scientific">Psychromonas marina</name>
    <dbReference type="NCBI Taxonomy" id="88364"/>
    <lineage>
        <taxon>Bacteria</taxon>
        <taxon>Pseudomonadati</taxon>
        <taxon>Pseudomonadota</taxon>
        <taxon>Gammaproteobacteria</taxon>
        <taxon>Alteromonadales</taxon>
        <taxon>Psychromonadaceae</taxon>
        <taxon>Psychromonas</taxon>
    </lineage>
</organism>
<dbReference type="InterPro" id="IPR011990">
    <property type="entry name" value="TPR-like_helical_dom_sf"/>
</dbReference>
<feature type="transmembrane region" description="Helical" evidence="7">
    <location>
        <begin position="476"/>
        <end position="497"/>
    </location>
</feature>
<proteinExistence type="inferred from homology"/>
<dbReference type="Proteomes" id="UP001157353">
    <property type="component" value="Unassembled WGS sequence"/>
</dbReference>
<feature type="coiled-coil region" evidence="6">
    <location>
        <begin position="159"/>
        <end position="189"/>
    </location>
</feature>
<evidence type="ECO:0000259" key="8">
    <source>
        <dbReference type="SMART" id="SM00267"/>
    </source>
</evidence>
<keyword evidence="6" id="KW-0175">Coiled coil</keyword>
<dbReference type="Gene3D" id="3.30.70.270">
    <property type="match status" value="1"/>
</dbReference>
<keyword evidence="3" id="KW-0677">Repeat</keyword>
<evidence type="ECO:0000313" key="10">
    <source>
        <dbReference type="Proteomes" id="UP001157353"/>
    </source>
</evidence>
<comment type="subcellular location">
    <subcellularLocation>
        <location evidence="1">Cytoplasm</location>
    </subcellularLocation>
</comment>
<dbReference type="InterPro" id="IPR043128">
    <property type="entry name" value="Rev_trsase/Diguanyl_cyclase"/>
</dbReference>
<dbReference type="PANTHER" id="PTHR46630">
    <property type="entry name" value="TETRATRICOPEPTIDE REPEAT PROTEIN 29"/>
    <property type="match status" value="1"/>
</dbReference>
<evidence type="ECO:0000313" key="9">
    <source>
        <dbReference type="EMBL" id="GLS91944.1"/>
    </source>
</evidence>
<evidence type="ECO:0000256" key="5">
    <source>
        <dbReference type="ARBA" id="ARBA00038253"/>
    </source>
</evidence>
<dbReference type="EMBL" id="BSPQ01000016">
    <property type="protein sequence ID" value="GLS91944.1"/>
    <property type="molecule type" value="Genomic_DNA"/>
</dbReference>
<keyword evidence="2" id="KW-0963">Cytoplasm</keyword>
<dbReference type="SMART" id="SM00267">
    <property type="entry name" value="GGDEF"/>
    <property type="match status" value="1"/>
</dbReference>
<dbReference type="PANTHER" id="PTHR46630:SF1">
    <property type="entry name" value="TETRATRICOPEPTIDE REPEAT PROTEIN 29"/>
    <property type="match status" value="1"/>
</dbReference>
<evidence type="ECO:0000256" key="1">
    <source>
        <dbReference type="ARBA" id="ARBA00004496"/>
    </source>
</evidence>
<name>A0ABQ6E3W2_9GAMM</name>
<evidence type="ECO:0000256" key="4">
    <source>
        <dbReference type="ARBA" id="ARBA00022803"/>
    </source>
</evidence>
<evidence type="ECO:0000256" key="7">
    <source>
        <dbReference type="SAM" id="Phobius"/>
    </source>
</evidence>
<comment type="similarity">
    <text evidence="5">Belongs to the Rap family.</text>
</comment>
<evidence type="ECO:0000256" key="2">
    <source>
        <dbReference type="ARBA" id="ARBA00022490"/>
    </source>
</evidence>
<keyword evidence="10" id="KW-1185">Reference proteome</keyword>
<gene>
    <name evidence="9" type="ORF">GCM10007916_30140</name>
</gene>
<keyword evidence="7" id="KW-0812">Transmembrane</keyword>
<protein>
    <recommendedName>
        <fullName evidence="8">GGDEF domain-containing protein</fullName>
    </recommendedName>
</protein>
<comment type="caution">
    <text evidence="9">The sequence shown here is derived from an EMBL/GenBank/DDBJ whole genome shotgun (WGS) entry which is preliminary data.</text>
</comment>
<dbReference type="Gene3D" id="1.25.40.10">
    <property type="entry name" value="Tetratricopeptide repeat domain"/>
    <property type="match status" value="1"/>
</dbReference>
<keyword evidence="4" id="KW-0802">TPR repeat</keyword>
<feature type="domain" description="GGDEF" evidence="8">
    <location>
        <begin position="502"/>
        <end position="676"/>
    </location>
</feature>
<dbReference type="InterPro" id="IPR000160">
    <property type="entry name" value="GGDEF_dom"/>
</dbReference>
<accession>A0ABQ6E3W2</accession>
<keyword evidence="7" id="KW-1133">Transmembrane helix</keyword>
<evidence type="ECO:0000256" key="3">
    <source>
        <dbReference type="ARBA" id="ARBA00022737"/>
    </source>
</evidence>
<keyword evidence="7" id="KW-0472">Membrane</keyword>
<sequence>MLCFPVSLLALDLLETSVPAPILNAFKVRHSAPKMCIKNSEDYIAKLNAFDKKSDAIPYQIQSLSKNITFSTQLLALCNAQIEQYQQAYQLLSQLLSKQSFSIEQLRTLNLLASEIPERDRPEFNNQLLIKILTTSLRKIESSELNKYPDFKTKLLLSISKLSLENDQLRNANITLEAAKESLEKNQNIQLTAWMDYYYGLYYAKINQQQLAVANLFTANKTADKYNYTKLSGEAKKSIADLYQQKYLFNRAIDFASQRVELYMGTENSIKQVDSLMQLAILKGKKKNTNEALIYLFNALELIQDKKDNILLAQVFLELGRVYSDQVTSKTDQKHRLLAQKYLQNARYHFTRLKDVRHQIESLLLLARLNLINEDPALAILQLEKTLRLASDRYPELSVRAFEMLASSYEITGNHQQAIVHFKNFHALQNRIKEHLFTLQQLQISEQLHLIERTQQKRYLEIENKDLKNENTRFTLISYSSITLLIITILSLFYIFIYNRKLRESEHTLQQQISIHPRTKLPSQQAKGKGFHYVYNEIPLYYALVNIPFLEHLNELSGATAGKKLEKKLGQHLSAAFAQNSDIFQVRDNQILFITEQQNYQQAQFFAQKIELCFLQFTEQHNLPNTITTGIVAFPFLNNVSRAINPTRMLNLTSLALFGANQLRDTYQGSNWVELYAIDNLQPAFFDGDLWILGQKAIQKGIVKINSNYQSHHFHWPEIDS</sequence>
<dbReference type="SUPFAM" id="SSF48452">
    <property type="entry name" value="TPR-like"/>
    <property type="match status" value="1"/>
</dbReference>
<dbReference type="SMART" id="SM00028">
    <property type="entry name" value="TPR"/>
    <property type="match status" value="4"/>
</dbReference>
<dbReference type="InterPro" id="IPR019734">
    <property type="entry name" value="TPR_rpt"/>
</dbReference>
<reference evidence="10" key="1">
    <citation type="journal article" date="2019" name="Int. J. Syst. Evol. Microbiol.">
        <title>The Global Catalogue of Microorganisms (GCM) 10K type strain sequencing project: providing services to taxonomists for standard genome sequencing and annotation.</title>
        <authorList>
            <consortium name="The Broad Institute Genomics Platform"/>
            <consortium name="The Broad Institute Genome Sequencing Center for Infectious Disease"/>
            <person name="Wu L."/>
            <person name="Ma J."/>
        </authorList>
    </citation>
    <scope>NUCLEOTIDE SEQUENCE [LARGE SCALE GENOMIC DNA]</scope>
    <source>
        <strain evidence="10">NBRC 103166</strain>
    </source>
</reference>
<evidence type="ECO:0000256" key="6">
    <source>
        <dbReference type="SAM" id="Coils"/>
    </source>
</evidence>
<dbReference type="InterPro" id="IPR051476">
    <property type="entry name" value="Bac_ResReg_Asp_Phosphatase"/>
</dbReference>